<dbReference type="InterPro" id="IPR015943">
    <property type="entry name" value="WD40/YVTN_repeat-like_dom_sf"/>
</dbReference>
<proteinExistence type="predicted"/>
<keyword evidence="4" id="KW-1185">Reference proteome</keyword>
<feature type="transmembrane region" description="Helical" evidence="2">
    <location>
        <begin position="2824"/>
        <end position="2849"/>
    </location>
</feature>
<feature type="region of interest" description="Disordered" evidence="1">
    <location>
        <begin position="2905"/>
        <end position="2977"/>
    </location>
</feature>
<dbReference type="InterPro" id="IPR011047">
    <property type="entry name" value="Quinoprotein_ADH-like_sf"/>
</dbReference>
<feature type="compositionally biased region" description="Low complexity" evidence="1">
    <location>
        <begin position="2912"/>
        <end position="2928"/>
    </location>
</feature>
<dbReference type="EMBL" id="NBCO01000030">
    <property type="protein sequence ID" value="ORC86081.1"/>
    <property type="molecule type" value="Genomic_DNA"/>
</dbReference>
<dbReference type="PANTHER" id="PTHR34512">
    <property type="entry name" value="CELL SURFACE PROTEIN"/>
    <property type="match status" value="1"/>
</dbReference>
<evidence type="ECO:0000256" key="1">
    <source>
        <dbReference type="SAM" id="MobiDB-lite"/>
    </source>
</evidence>
<dbReference type="SUPFAM" id="SSF50998">
    <property type="entry name" value="Quinoprotein alcohol dehydrogenase-like"/>
    <property type="match status" value="3"/>
</dbReference>
<accession>A0A1X0NNA2</accession>
<reference evidence="3 4" key="1">
    <citation type="submission" date="2017-03" db="EMBL/GenBank/DDBJ databases">
        <title>An alternative strategy for trypanosome survival in the mammalian bloodstream revealed through genome and transcriptome analysis of the ubiquitous bovine parasite Trypanosoma (Megatrypanum) theileri.</title>
        <authorList>
            <person name="Kelly S."/>
            <person name="Ivens A."/>
            <person name="Mott A."/>
            <person name="O'Neill E."/>
            <person name="Emms D."/>
            <person name="Macleod O."/>
            <person name="Voorheis P."/>
            <person name="Matthews J."/>
            <person name="Matthews K."/>
            <person name="Carrington M."/>
        </authorList>
    </citation>
    <scope>NUCLEOTIDE SEQUENCE [LARGE SCALE GENOMIC DNA]</scope>
    <source>
        <strain evidence="3">Edinburgh</strain>
    </source>
</reference>
<evidence type="ECO:0000256" key="2">
    <source>
        <dbReference type="SAM" id="Phobius"/>
    </source>
</evidence>
<evidence type="ECO:0000313" key="4">
    <source>
        <dbReference type="Proteomes" id="UP000192257"/>
    </source>
</evidence>
<dbReference type="Proteomes" id="UP000192257">
    <property type="component" value="Unassembled WGS sequence"/>
</dbReference>
<keyword evidence="2" id="KW-0812">Transmembrane</keyword>
<comment type="caution">
    <text evidence="3">The sequence shown here is derived from an EMBL/GenBank/DDBJ whole genome shotgun (WGS) entry which is preliminary data.</text>
</comment>
<dbReference type="PANTHER" id="PTHR34512:SF30">
    <property type="entry name" value="OUTER MEMBRANE PROTEIN ASSEMBLY FACTOR BAMB"/>
    <property type="match status" value="1"/>
</dbReference>
<feature type="compositionally biased region" description="Low complexity" evidence="1">
    <location>
        <begin position="2941"/>
        <end position="2952"/>
    </location>
</feature>
<dbReference type="OrthoDB" id="241974at2759"/>
<sequence length="2977" mass="320059">MISFSPTSYSFASLLRTPARVSLLLLLPLLLVLLITFTSAGVHAGSIVGPTSWKTTNGAAMVGNSISIPLFAGNGSMLQYVEVLSDAQLLRYRSARGTTMKEYNVPSLSGCTEPTGVAFFNQGPRAFIFCGSGTTFYDIQIDLATSDPRVDPVQTGETFIPSSVSHPHPVVVVRGSSTDTREDAVLALGRQGDLYCVGLYTSSESAVCCQRDAISDFYLSTWEATTDTQPTPKAYIVTETKLGAGLRLDSYYLPTFASGVTPNATVTLSFTGGANITHTNVNDANSSAPLIAYVQAVFETTVKVTVEVVNAYTLESVKGGTVDTGIRGSQLTSVSSAYMVTVGNTNMLVVQTSDLLMVIDYMGFPEATTPLWIAQISTVPGLLFSPLRDLNALAGEWYRRLRSPSYSDYNPYHLIQASAVRVISTEGNISTYTLSNGSNSTYNALWNNAGFCSGADQMSAITAFDESLAYVGCKDAGHYTLVDLSNDHPYYPVTWPSVSLSNTQPFGFISGTGSISLMKGTNALGVDLNPLLLYSSSTLQVYRTSPSGDYYRGRFALLTEDVSSSQNMLFNFYQHTVSGTEGGRDPMAPTAGPTSLPRNVTSAQPFTVFFGDRKRYIAAVTTPGVLSVFSAMDGSKVSDLNISDCVGAGEGNQGVVTFMTSLQHFGTFTDYHVVLGGTSSCLFEVNDTLEPRISRTQQVERGVVVGTTRYSGYKYTTSSKTLQAFTSFFDGGTRSVYQVANIGSYVVGSNVFVYILSGNITCRSVRSDIIVWTQVLPQSFTAPVIHMAYYNNTVFVVDQRNIFRFDVQYREDDDGSSRVLFQKAVEGDGVILLTAGVGQGMVAVYASTNLYAYDAVTGTLLWKTTPRTTQLPENAQTEIVIYSPEDAGSSNTAETGPAYVEVRIKTPAPKLTQMSDVYTQNNGTALTSISDTPNQLNGPIIWGNNYLTFSPEGTGGMVSFRALNLPNVEIPNQAKRPAASTTDVYVPGESPINPLPPRLPRGDTIMASAPPMTFSLKGDSALISADRSRAIVGTIEERENQFVYTARCIKVSDPQGTPIREWTISTGSVRNTANFLEFDSNNFFIFTPSRLTIYSWSTCQAVGNPISLSGLGDSLPSYISRPSQNQWIYLNAQRVTALQPSTGAQAWQASVGSCNTIRPSGNYIICDGGSGVAVIDATGGVLTFQDAPNAAFASAGSNFAGVVASSEGYKAVYYSSSAKLFETTIMISSGAGKPVGAISGKSTENIIVTFENLAISLTFNPASKTALVEWSNDLNGETAKPSALGYTAAGNANIVIGTTNGIIMLDAAKGNGFTNISLPIRYDEVKNEVQNFKMLTVTSNTLYAFMWNGYVSLVTCTPSSASAHFAFGFGLKRGMQLSFADGFLLAGAGYSAGIIPVDMNYWGAPVASAAVGLKSNGTLFMAGWDLTNITNVNLVSVSPTGRTEPFGLSRETEILSSLVTGTRAAFFGSRTISSISGETGSGMEYSLPAACVGTSLKSISRTDSVSGFSVVWYSGSTRDCIFVLGQQGSPPSLLATLTSSYKGVENVRYGKSFAVLTTNQLSSVGYDGSPILSRTLNAPSYISSLSSRDTGDGIFIVISNGNRVDCFQVAFLLPVWNYTLSAPSRAPVTYYNNSVFISTERGPSILDLAEYTYPCPDRLKLFVQREVVTGRTTYHSQVVIDEQYGIGFVTTYQTFYAFDTFTGKILWQRPDLYSVKSAAVLRDGMLLVASSETGNVIFLNPFTGASLLYFPNAAEESTEIFVYSNGEIIGFGGTMSTVINITTYARYFSSVSANRPKLPQLPSYRPYNYAASDHPNDCSPPNSSNTPIIFSTSEEWVSGSLYGLRGASQALVSIPSGRENGWAAALIGRLVYLSRAYHGTFYQSTFFPLNATGCNVLSLYAVSAEKVIVGVGCGKTTNFYNASGGLQGTVSRIGKSSTNIVLRGNGYYINSDNNFDAVSLSTFAVVPPIAASTKCTETYDMIPLPKKERIIFYCSNVGIRSMHYSQLVPIGATVKGPAGQTTFSSYEVNEALSVGIACGSTGSSSYMVAFNLDGMTNIVNHTEPISGKTICGIRYPHDPSTANPIFVFTYRNGYKTWPIKGGDPTSQSIQDFVPAAISSLGIIYRNAGFDYFFRRFGNTTSSLIFSADSDSTGYMILQGPDDVPTSSSVVVYGNSFSFAVNTSFTNPTPLWTGKGNIDYKAGAPYATSGSFVYTSTKSNHFIGLMVSNVSFALQGVSQTRTAIIDKQQRVFVSQPGTIGCLDSNGNVLWNNRFSNAGGVQAVFKPVVLDSSDFILVSGGSRAAAIVNKRTGVLARSFQLERCAVAPDSTEGTVVVNGTMVYVTLRGWSCVHVIDLDVKNNSGVITVPDVLSLEIEGATGGVTAGFPLRPKVGSANYLLFAAITPNTENRNLTFSLYGIESLKPFSWKRLRTYSLRAVVGSISTYGYFLYTGVQSTLNVYDLLTGRYVWGYIFETDIVGPVLGVDRTLYVATLKGIQSLRSNLNTPWALRRMGNVSFIIPMTSVPRNRMGPIRTSYGQVIFSSNIGTFSFKHLREGTSLTPGWVSEKSVLYHEEAFLTADSPIGLFDSDNGTGVLDLTSGLMFWLSGVYASRPLTNGVSLANAPFFVCSFVAEDATCRQVPQSLLRPQNPMPLYEYLGEPEDKTPDDWTPIYPDGGGSKPVRPSAQCLSLMHAHIPSFANCVNIAIASIYPNGRESKLTCPADFLFIKNCQENLNALADFCVDVITYMMDNWKQQTMDAASPVGVCVREEAAHRCQTEDNETLQNSCSFVTMSFVTNGYENPIGYDIAYPLPAFNFPSAVKPSNVGAVVGGVIAAVVVVLIGVGVGVYFYRKRSRKRDARFFDDDAELTSHLTQKEEASEVFKPASRRSPALSSKESSLLIGGLAARPPAPPLTETTETTPLISTITPPVNTAAEGPRKMPAKMPVKMMAKKAVGPKLPTPPAPSKTVNTDIIDGDDL</sequence>
<keyword evidence="2" id="KW-0472">Membrane</keyword>
<protein>
    <submittedName>
        <fullName evidence="3">Uncharacterized protein</fullName>
    </submittedName>
</protein>
<dbReference type="RefSeq" id="XP_028880147.1">
    <property type="nucleotide sequence ID" value="XM_029028444.1"/>
</dbReference>
<name>A0A1X0NNA2_9TRYP</name>
<dbReference type="SMART" id="SM00564">
    <property type="entry name" value="PQQ"/>
    <property type="match status" value="4"/>
</dbReference>
<dbReference type="GeneID" id="39988224"/>
<organism evidence="3 4">
    <name type="scientific">Trypanosoma theileri</name>
    <dbReference type="NCBI Taxonomy" id="67003"/>
    <lineage>
        <taxon>Eukaryota</taxon>
        <taxon>Discoba</taxon>
        <taxon>Euglenozoa</taxon>
        <taxon>Kinetoplastea</taxon>
        <taxon>Metakinetoplastina</taxon>
        <taxon>Trypanosomatida</taxon>
        <taxon>Trypanosomatidae</taxon>
        <taxon>Trypanosoma</taxon>
    </lineage>
</organism>
<feature type="region of interest" description="Disordered" evidence="1">
    <location>
        <begin position="976"/>
        <end position="1000"/>
    </location>
</feature>
<gene>
    <name evidence="3" type="ORF">TM35_000301210</name>
</gene>
<dbReference type="InterPro" id="IPR018391">
    <property type="entry name" value="PQQ_b-propeller_rpt"/>
</dbReference>
<dbReference type="Gene3D" id="2.130.10.10">
    <property type="entry name" value="YVTN repeat-like/Quinoprotein amine dehydrogenase"/>
    <property type="match status" value="3"/>
</dbReference>
<keyword evidence="2" id="KW-1133">Transmembrane helix</keyword>
<evidence type="ECO:0000313" key="3">
    <source>
        <dbReference type="EMBL" id="ORC86081.1"/>
    </source>
</evidence>
<dbReference type="VEuPathDB" id="TriTrypDB:TM35_000301210"/>